<evidence type="ECO:0000256" key="7">
    <source>
        <dbReference type="ARBA" id="ARBA00022825"/>
    </source>
</evidence>
<feature type="region of interest" description="Disordered" evidence="11">
    <location>
        <begin position="1"/>
        <end position="20"/>
    </location>
</feature>
<dbReference type="GO" id="GO:0004252">
    <property type="term" value="F:serine-type endopeptidase activity"/>
    <property type="evidence" value="ECO:0007669"/>
    <property type="project" value="InterPro"/>
</dbReference>
<keyword evidence="4 10" id="KW-0645">Protease</keyword>
<reference evidence="13" key="1">
    <citation type="journal article" date="2020" name="Microb. Genom.">
        <title>Genetic diversity of clinical and environmental Mucorales isolates obtained from an investigation of mucormycosis cases among solid organ transplant recipients.</title>
        <authorList>
            <person name="Nguyen M.H."/>
            <person name="Kaul D."/>
            <person name="Muto C."/>
            <person name="Cheng S.J."/>
            <person name="Richter R.A."/>
            <person name="Bruno V.M."/>
            <person name="Liu G."/>
            <person name="Beyhan S."/>
            <person name="Sundermann A.J."/>
            <person name="Mounaud S."/>
            <person name="Pasculle A.W."/>
            <person name="Nierman W.C."/>
            <person name="Driscoll E."/>
            <person name="Cumbie R."/>
            <person name="Clancy C.J."/>
            <person name="Dupont C.L."/>
        </authorList>
    </citation>
    <scope>NUCLEOTIDE SEQUENCE</scope>
    <source>
        <strain evidence="13">GL11</strain>
    </source>
</reference>
<comment type="similarity">
    <text evidence="3 10">Belongs to the peptidase S54 family.</text>
</comment>
<comment type="catalytic activity">
    <reaction evidence="1 10">
        <text>Cleaves type-1 transmembrane domains using a catalytic dyad composed of serine and histidine that are contributed by different transmembrane domains.</text>
        <dbReference type="EC" id="3.4.21.105"/>
    </reaction>
</comment>
<feature type="domain" description="Peptidase S54 rhomboid" evidence="12">
    <location>
        <begin position="300"/>
        <end position="437"/>
    </location>
</feature>
<protein>
    <recommendedName>
        <fullName evidence="10">Rhomboid-type serine protease</fullName>
        <ecNumber evidence="10">3.4.21.105</ecNumber>
    </recommendedName>
</protein>
<keyword evidence="6 10" id="KW-0378">Hydrolase</keyword>
<name>A0A9P6XE83_RHIOR</name>
<evidence type="ECO:0000313" key="14">
    <source>
        <dbReference type="Proteomes" id="UP000716291"/>
    </source>
</evidence>
<dbReference type="GO" id="GO:0006508">
    <property type="term" value="P:proteolysis"/>
    <property type="evidence" value="ECO:0007669"/>
    <property type="project" value="UniProtKB-KW"/>
</dbReference>
<comment type="function">
    <text evidence="10">Serine protease involved in intramembrane proteolysis.</text>
</comment>
<evidence type="ECO:0000256" key="4">
    <source>
        <dbReference type="ARBA" id="ARBA00022670"/>
    </source>
</evidence>
<dbReference type="SUPFAM" id="SSF144091">
    <property type="entry name" value="Rhomboid-like"/>
    <property type="match status" value="1"/>
</dbReference>
<dbReference type="GO" id="GO:0016020">
    <property type="term" value="C:membrane"/>
    <property type="evidence" value="ECO:0007669"/>
    <property type="project" value="UniProtKB-SubCell"/>
</dbReference>
<evidence type="ECO:0000256" key="3">
    <source>
        <dbReference type="ARBA" id="ARBA00009045"/>
    </source>
</evidence>
<feature type="transmembrane region" description="Helical" evidence="10">
    <location>
        <begin position="398"/>
        <end position="414"/>
    </location>
</feature>
<feature type="compositionally biased region" description="Polar residues" evidence="11">
    <location>
        <begin position="123"/>
        <end position="144"/>
    </location>
</feature>
<evidence type="ECO:0000256" key="5">
    <source>
        <dbReference type="ARBA" id="ARBA00022692"/>
    </source>
</evidence>
<evidence type="ECO:0000313" key="13">
    <source>
        <dbReference type="EMBL" id="KAG1311381.1"/>
    </source>
</evidence>
<comment type="subcellular location">
    <subcellularLocation>
        <location evidence="2 10">Membrane</location>
        <topology evidence="2 10">Multi-pass membrane protein</topology>
    </subcellularLocation>
</comment>
<evidence type="ECO:0000256" key="8">
    <source>
        <dbReference type="ARBA" id="ARBA00022989"/>
    </source>
</evidence>
<accession>A0A9P6XE83</accession>
<evidence type="ECO:0000259" key="12">
    <source>
        <dbReference type="Pfam" id="PF01694"/>
    </source>
</evidence>
<dbReference type="Pfam" id="PF01694">
    <property type="entry name" value="Rhomboid"/>
    <property type="match status" value="1"/>
</dbReference>
<dbReference type="PANTHER" id="PTHR22936">
    <property type="entry name" value="RHOMBOID-RELATED"/>
    <property type="match status" value="1"/>
</dbReference>
<evidence type="ECO:0000256" key="6">
    <source>
        <dbReference type="ARBA" id="ARBA00022801"/>
    </source>
</evidence>
<feature type="transmembrane region" description="Helical" evidence="10">
    <location>
        <begin position="420"/>
        <end position="437"/>
    </location>
</feature>
<keyword evidence="5 10" id="KW-0812">Transmembrane</keyword>
<feature type="transmembrane region" description="Helical" evidence="10">
    <location>
        <begin position="342"/>
        <end position="359"/>
    </location>
</feature>
<feature type="compositionally biased region" description="Basic and acidic residues" evidence="11">
    <location>
        <begin position="44"/>
        <end position="53"/>
    </location>
</feature>
<feature type="region of interest" description="Disordered" evidence="11">
    <location>
        <begin position="39"/>
        <end position="58"/>
    </location>
</feature>
<keyword evidence="7 10" id="KW-0720">Serine protease</keyword>
<dbReference type="InterPro" id="IPR035952">
    <property type="entry name" value="Rhomboid-like_sf"/>
</dbReference>
<dbReference type="AlphaFoldDB" id="A0A9P6XE83"/>
<dbReference type="EMBL" id="JAANQT010000394">
    <property type="protein sequence ID" value="KAG1311381.1"/>
    <property type="molecule type" value="Genomic_DNA"/>
</dbReference>
<dbReference type="Proteomes" id="UP000716291">
    <property type="component" value="Unassembled WGS sequence"/>
</dbReference>
<evidence type="ECO:0000256" key="9">
    <source>
        <dbReference type="ARBA" id="ARBA00023136"/>
    </source>
</evidence>
<dbReference type="InterPro" id="IPR022764">
    <property type="entry name" value="Peptidase_S54_rhomboid_dom"/>
</dbReference>
<comment type="caution">
    <text evidence="13">The sequence shown here is derived from an EMBL/GenBank/DDBJ whole genome shotgun (WGS) entry which is preliminary data.</text>
</comment>
<proteinExistence type="inferred from homology"/>
<feature type="region of interest" description="Disordered" evidence="11">
    <location>
        <begin position="123"/>
        <end position="163"/>
    </location>
</feature>
<evidence type="ECO:0000256" key="11">
    <source>
        <dbReference type="SAM" id="MobiDB-lite"/>
    </source>
</evidence>
<feature type="transmembrane region" description="Helical" evidence="10">
    <location>
        <begin position="365"/>
        <end position="386"/>
    </location>
</feature>
<dbReference type="Gene3D" id="1.20.1540.10">
    <property type="entry name" value="Rhomboid-like"/>
    <property type="match status" value="1"/>
</dbReference>
<evidence type="ECO:0000256" key="10">
    <source>
        <dbReference type="RuleBase" id="RU362115"/>
    </source>
</evidence>
<feature type="transmembrane region" description="Helical" evidence="10">
    <location>
        <begin position="309"/>
        <end position="330"/>
    </location>
</feature>
<keyword evidence="9 10" id="KW-0472">Membrane</keyword>
<feature type="transmembrane region" description="Helical" evidence="10">
    <location>
        <begin position="449"/>
        <end position="470"/>
    </location>
</feature>
<sequence>MSHLPASDQSIKKVSNDQQQDELEKLDLFESSTQVTFVTNTHSETQEKQHEQVQHLTSVESTVEQVDTEEKQKEEEEFQKLELTNSVHVHSSTTTTTTTHVLEAHDMPQRNGFQKLASTESLLAEPQEQSNEQDNNQRHVSQTDYYHDRKPDDNYYGGAHPPTAPNYPLLEPRLLEKQQPYADIPSGYNRPLYLRILIGPVRVPTFSYISMLIMIAMLIFEFVRMKQLTGSVIETSPFNPMIGPSFQVLVNEGARFTPCIRSVPSLPVSTVISSCYASSTDTCTLEELCGFGGFSGGTPNQSFRLVLPIFMHAGIIHFLVNMLTHLGLGVDLEKSLGTPRYALLYMSSGIWGFVLSAMLSQNLSASTGCSGALFGLIGYMFIDVLVNWKILPHPVRNLMSLLMSTVISLVLGLLPGLDNFAHIGGFTVGILMGMLVAPMRPIATPRVKIITWILRVVALVLLVVLFAVTIRELYSVYDPSTICPNCKYLSCLPVSNWCDPVN</sequence>
<dbReference type="EC" id="3.4.21.105" evidence="10"/>
<keyword evidence="14" id="KW-1185">Reference proteome</keyword>
<dbReference type="PANTHER" id="PTHR22936:SF69">
    <property type="entry name" value="RHOMBOID-LIKE PROTEIN"/>
    <property type="match status" value="1"/>
</dbReference>
<dbReference type="InterPro" id="IPR002610">
    <property type="entry name" value="Peptidase_S54_rhomboid-like"/>
</dbReference>
<feature type="transmembrane region" description="Helical" evidence="10">
    <location>
        <begin position="205"/>
        <end position="223"/>
    </location>
</feature>
<organism evidence="13 14">
    <name type="scientific">Rhizopus oryzae</name>
    <name type="common">Mucormycosis agent</name>
    <name type="synonym">Rhizopus arrhizus var. delemar</name>
    <dbReference type="NCBI Taxonomy" id="64495"/>
    <lineage>
        <taxon>Eukaryota</taxon>
        <taxon>Fungi</taxon>
        <taxon>Fungi incertae sedis</taxon>
        <taxon>Mucoromycota</taxon>
        <taxon>Mucoromycotina</taxon>
        <taxon>Mucoromycetes</taxon>
        <taxon>Mucorales</taxon>
        <taxon>Mucorineae</taxon>
        <taxon>Rhizopodaceae</taxon>
        <taxon>Rhizopus</taxon>
    </lineage>
</organism>
<evidence type="ECO:0000256" key="2">
    <source>
        <dbReference type="ARBA" id="ARBA00004141"/>
    </source>
</evidence>
<evidence type="ECO:0000256" key="1">
    <source>
        <dbReference type="ARBA" id="ARBA00000156"/>
    </source>
</evidence>
<gene>
    <name evidence="13" type="ORF">G6F64_003843</name>
</gene>
<keyword evidence="8 10" id="KW-1133">Transmembrane helix</keyword>